<dbReference type="Proteomes" id="UP000646579">
    <property type="component" value="Unassembled WGS sequence"/>
</dbReference>
<accession>A0A918VN86</accession>
<dbReference type="Pfam" id="PF13144">
    <property type="entry name" value="ChapFlgA"/>
    <property type="match status" value="1"/>
</dbReference>
<dbReference type="CDD" id="cd11614">
    <property type="entry name" value="SAF_CpaB_FlgA_like"/>
    <property type="match status" value="1"/>
</dbReference>
<evidence type="ECO:0000313" key="4">
    <source>
        <dbReference type="Proteomes" id="UP000646579"/>
    </source>
</evidence>
<dbReference type="AlphaFoldDB" id="A0A918VN86"/>
<dbReference type="Gene3D" id="2.30.30.760">
    <property type="match status" value="1"/>
</dbReference>
<gene>
    <name evidence="3" type="ORF">GCM10007989_06700</name>
</gene>
<feature type="signal peptide" evidence="1">
    <location>
        <begin position="1"/>
        <end position="21"/>
    </location>
</feature>
<protein>
    <recommendedName>
        <fullName evidence="2">Flagella basal body P-ring formation protein FlgA SAF domain-containing protein</fullName>
    </recommendedName>
</protein>
<keyword evidence="4" id="KW-1185">Reference proteome</keyword>
<dbReference type="GO" id="GO:0044780">
    <property type="term" value="P:bacterial-type flagellum assembly"/>
    <property type="evidence" value="ECO:0007669"/>
    <property type="project" value="InterPro"/>
</dbReference>
<dbReference type="EMBL" id="BMZE01000001">
    <property type="protein sequence ID" value="GHA14665.1"/>
    <property type="molecule type" value="Genomic_DNA"/>
</dbReference>
<dbReference type="InterPro" id="IPR039246">
    <property type="entry name" value="Flagellar_FlgA"/>
</dbReference>
<evidence type="ECO:0000259" key="2">
    <source>
        <dbReference type="Pfam" id="PF13144"/>
    </source>
</evidence>
<reference evidence="3" key="1">
    <citation type="journal article" date="2014" name="Int. J. Syst. Evol. Microbiol.">
        <title>Complete genome sequence of Corynebacterium casei LMG S-19264T (=DSM 44701T), isolated from a smear-ripened cheese.</title>
        <authorList>
            <consortium name="US DOE Joint Genome Institute (JGI-PGF)"/>
            <person name="Walter F."/>
            <person name="Albersmeier A."/>
            <person name="Kalinowski J."/>
            <person name="Ruckert C."/>
        </authorList>
    </citation>
    <scope>NUCLEOTIDE SEQUENCE</scope>
    <source>
        <strain evidence="3">KCTC 32437</strain>
    </source>
</reference>
<keyword evidence="1" id="KW-0732">Signal</keyword>
<feature type="domain" description="Flagella basal body P-ring formation protein FlgA SAF" evidence="2">
    <location>
        <begin position="182"/>
        <end position="304"/>
    </location>
</feature>
<proteinExistence type="predicted"/>
<dbReference type="PANTHER" id="PTHR36307">
    <property type="entry name" value="FLAGELLA BASAL BODY P-RING FORMATION PROTEIN FLGA"/>
    <property type="match status" value="1"/>
</dbReference>
<evidence type="ECO:0000256" key="1">
    <source>
        <dbReference type="SAM" id="SignalP"/>
    </source>
</evidence>
<name>A0A918VN86_9HYPH</name>
<feature type="chain" id="PRO_5037157805" description="Flagella basal body P-ring formation protein FlgA SAF domain-containing protein" evidence="1">
    <location>
        <begin position="22"/>
        <end position="314"/>
    </location>
</feature>
<dbReference type="RefSeq" id="WP_189423411.1">
    <property type="nucleotide sequence ID" value="NZ_BMZE01000001.1"/>
</dbReference>
<organism evidence="3 4">
    <name type="scientific">Devosia pacifica</name>
    <dbReference type="NCBI Taxonomy" id="1335967"/>
    <lineage>
        <taxon>Bacteria</taxon>
        <taxon>Pseudomonadati</taxon>
        <taxon>Pseudomonadota</taxon>
        <taxon>Alphaproteobacteria</taxon>
        <taxon>Hyphomicrobiales</taxon>
        <taxon>Devosiaceae</taxon>
        <taxon>Devosia</taxon>
    </lineage>
</organism>
<sequence length="314" mass="32239">MILRTLLPAFLAASLATTAFAQPTLRPTVSINSDLVTLGDMFEDAGALAARPVFRAPAVGTTGTVPVQDIAAAANRAGLDAFDTADLAAVTVTRPATEVGSEALIELMTADLTARGIVTSGVTPSFQFEGGYQPQLADAVNEPAQLLSLRYRPADGSFAARFTLSGHAEPLDVSGTLDMMVEVPHLAATLPAGSVLTEGDIEMRSVALSRLGTDAVALPADLVGKALKSRSSAGMRLDIADVGTPLLISRNEPVTVYLRRGPMTLTVKGQALSGAALGESMQVLNLVSNTVIHATAIAPGAVEVDTDPVAIAGL</sequence>
<dbReference type="InterPro" id="IPR017585">
    <property type="entry name" value="SAF_FlgA"/>
</dbReference>
<evidence type="ECO:0000313" key="3">
    <source>
        <dbReference type="EMBL" id="GHA14665.1"/>
    </source>
</evidence>
<dbReference type="PANTHER" id="PTHR36307:SF1">
    <property type="entry name" value="FLAGELLA BASAL BODY P-RING FORMATION PROTEIN FLGA"/>
    <property type="match status" value="1"/>
</dbReference>
<reference evidence="3" key="2">
    <citation type="submission" date="2020-09" db="EMBL/GenBank/DDBJ databases">
        <authorList>
            <person name="Sun Q."/>
            <person name="Kim S."/>
        </authorList>
    </citation>
    <scope>NUCLEOTIDE SEQUENCE</scope>
    <source>
        <strain evidence="3">KCTC 32437</strain>
    </source>
</reference>
<comment type="caution">
    <text evidence="3">The sequence shown here is derived from an EMBL/GenBank/DDBJ whole genome shotgun (WGS) entry which is preliminary data.</text>
</comment>
<dbReference type="NCBIfam" id="TIGR03170">
    <property type="entry name" value="flgA_cterm"/>
    <property type="match status" value="1"/>
</dbReference>